<dbReference type="InterPro" id="IPR029045">
    <property type="entry name" value="ClpP/crotonase-like_dom_sf"/>
</dbReference>
<sequence length="692" mass="76498">MPSSINARTALLATVAFTATAASAQTHPCGRVGELWAAQTASGVKTPIVDAPLAYECLNSVPIIKDAALKFIDELVPYLEWQSDLSYKKNPPKGYFYPAYDLWAEVADVRAKIASDVYKTEYAWQSDLFLRAIGPGHDGHMYLYPDMLDTVHWQRGLALVSVSKDGLELPIVKVYEDVVSNSSDASIVTKINGKDAVSYIEDWVNRVGENQDRDANYNMMFYSKAQEVTFHSRGNYHSGGRPKFVYPGETTTLTFQNGSVVETRNRAELVGNWTGVVDASSFVQKLLPFALPGAKSPKREALPEDKSTIDTMATKRGDKPSWPGYPNAEIVSQDNSVSGYFLKDAGFEDVAVIAITSFSPLAINVQKTVQEFYAMCVKAGKKKLVVDLQMNEGGFTFLAYDMFRQLFPDIVQDATTRMRLSPGFVAVSKVASEICANFDPVLAEDEDNEDLVLLCQSPMSYGYDLDQYLKHFKSYEQMYTPFEFNGDKFTNLSAWDLGNWVDTSSSYFGFGMNVTGYGNRVNFTRPFSGPDDIVVLYDGYCSSSCTIFSQCMIHDGGVKTVSFGGRPQPGLTQGVGGVKGPQTLFYKDIKAYVGRATRMMKGNNTDISKELGRYTDYVINRSGGAAINFRDSILPEHRGDGTPAQHVAEYSDCRLFWTEDMIRSPEAIWRAAAGAAFKGNKCAAGGFENKKM</sequence>
<proteinExistence type="predicted"/>
<organism evidence="4 5">
    <name type="scientific">Apiospora arundinis</name>
    <dbReference type="NCBI Taxonomy" id="335852"/>
    <lineage>
        <taxon>Eukaryota</taxon>
        <taxon>Fungi</taxon>
        <taxon>Dikarya</taxon>
        <taxon>Ascomycota</taxon>
        <taxon>Pezizomycotina</taxon>
        <taxon>Sordariomycetes</taxon>
        <taxon>Xylariomycetidae</taxon>
        <taxon>Amphisphaeriales</taxon>
        <taxon>Apiosporaceae</taxon>
        <taxon>Apiospora</taxon>
    </lineage>
</organism>
<evidence type="ECO:0000313" key="4">
    <source>
        <dbReference type="EMBL" id="KAK8852135.1"/>
    </source>
</evidence>
<keyword evidence="5" id="KW-1185">Reference proteome</keyword>
<feature type="chain" id="PRO_5045359077" evidence="1">
    <location>
        <begin position="25"/>
        <end position="692"/>
    </location>
</feature>
<dbReference type="InterPro" id="IPR052766">
    <property type="entry name" value="S41A_metabolite_peptidase"/>
</dbReference>
<keyword evidence="1" id="KW-0732">Signal</keyword>
<feature type="domain" description="CPAF-like PDZ" evidence="3">
    <location>
        <begin position="153"/>
        <end position="273"/>
    </location>
</feature>
<dbReference type="PANTHER" id="PTHR37049">
    <property type="entry name" value="PEPTIDASE S41 FAMILY PROTEIN"/>
    <property type="match status" value="1"/>
</dbReference>
<feature type="signal peptide" evidence="1">
    <location>
        <begin position="1"/>
        <end position="24"/>
    </location>
</feature>
<evidence type="ECO:0000313" key="5">
    <source>
        <dbReference type="Proteomes" id="UP001390339"/>
    </source>
</evidence>
<dbReference type="InterPro" id="IPR056186">
    <property type="entry name" value="PDZ_CPAF-rel"/>
</dbReference>
<dbReference type="PANTHER" id="PTHR37049:SF4">
    <property type="entry name" value="RHODANESE DOMAIN-CONTAINING PROTEIN"/>
    <property type="match status" value="1"/>
</dbReference>
<name>A0ABR2HSS4_9PEZI</name>
<dbReference type="Pfam" id="PF23658">
    <property type="entry name" value="PDZ_CPAF_rel"/>
    <property type="match status" value="1"/>
</dbReference>
<dbReference type="SUPFAM" id="SSF52096">
    <property type="entry name" value="ClpP/crotonase"/>
    <property type="match status" value="1"/>
</dbReference>
<protein>
    <submittedName>
        <fullName evidence="4">Peptidase S41 family protein ustP</fullName>
    </submittedName>
</protein>
<gene>
    <name evidence="4" type="ORF">PGQ11_014614</name>
</gene>
<dbReference type="EMBL" id="JAPCWZ010000009">
    <property type="protein sequence ID" value="KAK8852135.1"/>
    <property type="molecule type" value="Genomic_DNA"/>
</dbReference>
<reference evidence="4 5" key="1">
    <citation type="journal article" date="2024" name="IMA Fungus">
        <title>Apiospora arundinis, a panoply of carbohydrate-active enzymes and secondary metabolites.</title>
        <authorList>
            <person name="Sorensen T."/>
            <person name="Petersen C."/>
            <person name="Muurmann A.T."/>
            <person name="Christiansen J.V."/>
            <person name="Brundto M.L."/>
            <person name="Overgaard C.K."/>
            <person name="Boysen A.T."/>
            <person name="Wollenberg R.D."/>
            <person name="Larsen T.O."/>
            <person name="Sorensen J.L."/>
            <person name="Nielsen K.L."/>
            <person name="Sondergaard T.E."/>
        </authorList>
    </citation>
    <scope>NUCLEOTIDE SEQUENCE [LARGE SCALE GENOMIC DNA]</scope>
    <source>
        <strain evidence="4 5">AAU 773</strain>
    </source>
</reference>
<evidence type="ECO:0000256" key="1">
    <source>
        <dbReference type="SAM" id="SignalP"/>
    </source>
</evidence>
<dbReference type="Pfam" id="PF03572">
    <property type="entry name" value="Peptidase_S41"/>
    <property type="match status" value="1"/>
</dbReference>
<feature type="domain" description="Tail specific protease" evidence="2">
    <location>
        <begin position="349"/>
        <end position="550"/>
    </location>
</feature>
<evidence type="ECO:0000259" key="3">
    <source>
        <dbReference type="Pfam" id="PF23658"/>
    </source>
</evidence>
<comment type="caution">
    <text evidence="4">The sequence shown here is derived from an EMBL/GenBank/DDBJ whole genome shotgun (WGS) entry which is preliminary data.</text>
</comment>
<dbReference type="Gene3D" id="3.90.226.10">
    <property type="entry name" value="2-enoyl-CoA Hydratase, Chain A, domain 1"/>
    <property type="match status" value="1"/>
</dbReference>
<accession>A0ABR2HSS4</accession>
<dbReference type="InterPro" id="IPR005151">
    <property type="entry name" value="Tail-specific_protease"/>
</dbReference>
<dbReference type="Proteomes" id="UP001390339">
    <property type="component" value="Unassembled WGS sequence"/>
</dbReference>
<evidence type="ECO:0000259" key="2">
    <source>
        <dbReference type="Pfam" id="PF03572"/>
    </source>
</evidence>